<keyword evidence="4" id="KW-1185">Reference proteome</keyword>
<dbReference type="PATRIC" id="fig|476652.3.peg.1894"/>
<dbReference type="EMBL" id="LDZY01000005">
    <property type="protein sequence ID" value="KLU66433.1"/>
    <property type="molecule type" value="Genomic_DNA"/>
</dbReference>
<dbReference type="InterPro" id="IPR037522">
    <property type="entry name" value="HD_GYP_dom"/>
</dbReference>
<feature type="transmembrane region" description="Helical" evidence="1">
    <location>
        <begin position="12"/>
        <end position="36"/>
    </location>
</feature>
<evidence type="ECO:0000256" key="1">
    <source>
        <dbReference type="SAM" id="Phobius"/>
    </source>
</evidence>
<dbReference type="Pfam" id="PF13487">
    <property type="entry name" value="HD_5"/>
    <property type="match status" value="1"/>
</dbReference>
<dbReference type="STRING" id="476652.DEAC_c18320"/>
<comment type="caution">
    <text evidence="3">The sequence shown here is derived from an EMBL/GenBank/DDBJ whole genome shotgun (WGS) entry which is preliminary data.</text>
</comment>
<dbReference type="EC" id="3.1.4.52" evidence="3"/>
<dbReference type="AlphaFoldDB" id="A0A0J1FTX1"/>
<organism evidence="3 4">
    <name type="scientific">Desulfosporosinus acididurans</name>
    <dbReference type="NCBI Taxonomy" id="476652"/>
    <lineage>
        <taxon>Bacteria</taxon>
        <taxon>Bacillati</taxon>
        <taxon>Bacillota</taxon>
        <taxon>Clostridia</taxon>
        <taxon>Eubacteriales</taxon>
        <taxon>Desulfitobacteriaceae</taxon>
        <taxon>Desulfosporosinus</taxon>
    </lineage>
</organism>
<dbReference type="PANTHER" id="PTHR43155">
    <property type="entry name" value="CYCLIC DI-GMP PHOSPHODIESTERASE PA4108-RELATED"/>
    <property type="match status" value="1"/>
</dbReference>
<dbReference type="GO" id="GO:0071111">
    <property type="term" value="F:cyclic-guanylate-specific phosphodiesterase activity"/>
    <property type="evidence" value="ECO:0007669"/>
    <property type="project" value="UniProtKB-EC"/>
</dbReference>
<feature type="domain" description="HD-GYP" evidence="2">
    <location>
        <begin position="364"/>
        <end position="559"/>
    </location>
</feature>
<evidence type="ECO:0000313" key="3">
    <source>
        <dbReference type="EMBL" id="KLU66433.1"/>
    </source>
</evidence>
<dbReference type="Gene3D" id="1.10.3210.10">
    <property type="entry name" value="Hypothetical protein af1432"/>
    <property type="match status" value="1"/>
</dbReference>
<dbReference type="RefSeq" id="WP_053006352.1">
    <property type="nucleotide sequence ID" value="NZ_LDZY01000005.1"/>
</dbReference>
<dbReference type="PROSITE" id="PS51832">
    <property type="entry name" value="HD_GYP"/>
    <property type="match status" value="1"/>
</dbReference>
<dbReference type="InterPro" id="IPR003607">
    <property type="entry name" value="HD/PDEase_dom"/>
</dbReference>
<keyword evidence="3" id="KW-0378">Hydrolase</keyword>
<reference evidence="3 4" key="1">
    <citation type="submission" date="2015-06" db="EMBL/GenBank/DDBJ databases">
        <title>Draft genome of the moderately acidophilic sulfate reducer Candidatus Desulfosporosinus acididurans strain M1.</title>
        <authorList>
            <person name="Poehlein A."/>
            <person name="Petzsch P."/>
            <person name="Johnson B.D."/>
            <person name="Schloemann M."/>
            <person name="Daniel R."/>
            <person name="Muehling M."/>
        </authorList>
    </citation>
    <scope>NUCLEOTIDE SEQUENCE [LARGE SCALE GENOMIC DNA]</scope>
    <source>
        <strain evidence="3 4">M1</strain>
    </source>
</reference>
<gene>
    <name evidence="3" type="primary">rpfG_6</name>
    <name evidence="3" type="ORF">DEAC_c18320</name>
</gene>
<dbReference type="CDD" id="cd00077">
    <property type="entry name" value="HDc"/>
    <property type="match status" value="1"/>
</dbReference>
<evidence type="ECO:0000259" key="2">
    <source>
        <dbReference type="PROSITE" id="PS51832"/>
    </source>
</evidence>
<accession>A0A0J1FTX1</accession>
<dbReference type="PANTHER" id="PTHR43155:SF2">
    <property type="entry name" value="CYCLIC DI-GMP PHOSPHODIESTERASE PA4108"/>
    <property type="match status" value="1"/>
</dbReference>
<keyword evidence="1" id="KW-1133">Transmembrane helix</keyword>
<dbReference type="Proteomes" id="UP000036356">
    <property type="component" value="Unassembled WGS sequence"/>
</dbReference>
<keyword evidence="1" id="KW-0472">Membrane</keyword>
<dbReference type="SMART" id="SM00471">
    <property type="entry name" value="HDc"/>
    <property type="match status" value="1"/>
</dbReference>
<protein>
    <submittedName>
        <fullName evidence="3">Cyclic di-GMP phosphodiesterase response regulator RpfG</fullName>
        <ecNumber evidence="3">3.1.4.52</ecNumber>
    </submittedName>
</protein>
<name>A0A0J1FTX1_9FIRM</name>
<dbReference type="SUPFAM" id="SSF109604">
    <property type="entry name" value="HD-domain/PDEase-like"/>
    <property type="match status" value="1"/>
</dbReference>
<proteinExistence type="predicted"/>
<evidence type="ECO:0000313" key="4">
    <source>
        <dbReference type="Proteomes" id="UP000036356"/>
    </source>
</evidence>
<keyword evidence="1" id="KW-0812">Transmembrane</keyword>
<sequence>MFFWSINHFFMVKYNILFLVCCLSLSVLIVILLWLIRKVGSISWELNINRTILNGITIESSIEKHLNEYLELLFPIIESRGYFFYLYDTKSENYLLRVSRQVDKSTGKIAPSYSGLIPYNREVYNPPLWLPRTNSAEGPLIIKDGGVPLLHLMIREGEGLIRIGPVRSAIGKTRLKKLEKIARVLQPSLAVLLSIEKQKFDTKLIVTTAKAINGLAKSVFDINSLFNTLISLSAKMIDAEACCFLLKQDNNFVVSVISGFKKEVETQLKCNQQGLHELFNIVKDVESCQILPSTYDFQKIPTCFSTSSNQLVTLIRIDNFLLKGVIAFWHNQDSTFGQHQISIVKDLILRIGELFDSKRDSGEFVNAYSEVLSILIEANDNLEPFTVGHSNLIANYSVAIARELKLPQDEIPNIKLAAYFHDIGMIGLSNNILFKRGKYSKIEFETMKLHAEIGASIGESAFANTNVPLYIRHHHERWDGFGYPDGLSGEEIPLGSRIIAVADMFNAKLGGRKYREPVTFEQAIKDMISSAGTQLDPKVVQALVEWFKNKQTDHKRIGRSLGPCWLMRCSPASICKECNAFNRRDKNCWEFKDVNCSSHGNNCTTCFVRTETIYRSNEPQFCI</sequence>